<organism evidence="2 3">
    <name type="scientific">Archangium violaceum Cb vi76</name>
    <dbReference type="NCBI Taxonomy" id="1406225"/>
    <lineage>
        <taxon>Bacteria</taxon>
        <taxon>Pseudomonadati</taxon>
        <taxon>Myxococcota</taxon>
        <taxon>Myxococcia</taxon>
        <taxon>Myxococcales</taxon>
        <taxon>Cystobacterineae</taxon>
        <taxon>Archangiaceae</taxon>
        <taxon>Archangium</taxon>
    </lineage>
</organism>
<gene>
    <name evidence="2" type="ORF">Q664_32815</name>
</gene>
<evidence type="ECO:0000313" key="3">
    <source>
        <dbReference type="Proteomes" id="UP000028547"/>
    </source>
</evidence>
<name>A0A084SMJ5_9BACT</name>
<dbReference type="AlphaFoldDB" id="A0A084SMJ5"/>
<accession>A0A084SMJ5</accession>
<protein>
    <submittedName>
        <fullName evidence="2">Uncharacterized protein</fullName>
    </submittedName>
</protein>
<feature type="compositionally biased region" description="Basic and acidic residues" evidence="1">
    <location>
        <begin position="69"/>
        <end position="79"/>
    </location>
</feature>
<sequence length="79" mass="8591">MPGLAPGLHDDGLENNEFHRAILQRLSRGEQQGVVVGVLDEAADNRVAEVAHREGLAGPGTTGLLRFGHGRERKQERRA</sequence>
<feature type="region of interest" description="Disordered" evidence="1">
    <location>
        <begin position="58"/>
        <end position="79"/>
    </location>
</feature>
<evidence type="ECO:0000313" key="2">
    <source>
        <dbReference type="EMBL" id="KFA89680.1"/>
    </source>
</evidence>
<reference evidence="2 3" key="1">
    <citation type="submission" date="2014-07" db="EMBL/GenBank/DDBJ databases">
        <title>Draft Genome Sequence of Gephyronic Acid Producer, Cystobacter violaceus Strain Cb vi76.</title>
        <authorList>
            <person name="Stevens D.C."/>
            <person name="Young J."/>
            <person name="Carmichael R."/>
            <person name="Tan J."/>
            <person name="Taylor R.E."/>
        </authorList>
    </citation>
    <scope>NUCLEOTIDE SEQUENCE [LARGE SCALE GENOMIC DNA]</scope>
    <source>
        <strain evidence="2 3">Cb vi76</strain>
    </source>
</reference>
<comment type="caution">
    <text evidence="2">The sequence shown here is derived from an EMBL/GenBank/DDBJ whole genome shotgun (WGS) entry which is preliminary data.</text>
</comment>
<evidence type="ECO:0000256" key="1">
    <source>
        <dbReference type="SAM" id="MobiDB-lite"/>
    </source>
</evidence>
<dbReference type="Proteomes" id="UP000028547">
    <property type="component" value="Unassembled WGS sequence"/>
</dbReference>
<dbReference type="EMBL" id="JPMI01000233">
    <property type="protein sequence ID" value="KFA89680.1"/>
    <property type="molecule type" value="Genomic_DNA"/>
</dbReference>
<proteinExistence type="predicted"/>